<evidence type="ECO:0000313" key="5">
    <source>
        <dbReference type="Proteomes" id="UP000094527"/>
    </source>
</evidence>
<evidence type="ECO:0000256" key="2">
    <source>
        <dbReference type="SAM" id="SignalP"/>
    </source>
</evidence>
<dbReference type="GO" id="GO:0005581">
    <property type="term" value="C:collagen trimer"/>
    <property type="evidence" value="ECO:0007669"/>
    <property type="project" value="UniProtKB-KW"/>
</dbReference>
<evidence type="ECO:0000313" key="4">
    <source>
        <dbReference type="EMBL" id="ODM97651.1"/>
    </source>
</evidence>
<dbReference type="OMA" id="LYFRCTR"/>
<feature type="non-terminal residue" evidence="4">
    <location>
        <position position="181"/>
    </location>
</feature>
<dbReference type="Proteomes" id="UP000094527">
    <property type="component" value="Unassembled WGS sequence"/>
</dbReference>
<gene>
    <name evidence="4" type="ORF">Ocin01_09042</name>
</gene>
<feature type="signal peptide" evidence="2">
    <location>
        <begin position="1"/>
        <end position="22"/>
    </location>
</feature>
<dbReference type="InterPro" id="IPR013320">
    <property type="entry name" value="ConA-like_dom_sf"/>
</dbReference>
<reference evidence="4 5" key="1">
    <citation type="journal article" date="2016" name="Genome Biol. Evol.">
        <title>Gene Family Evolution Reflects Adaptation to Soil Environmental Stressors in the Genome of the Collembolan Orchesella cincta.</title>
        <authorList>
            <person name="Faddeeva-Vakhrusheva A."/>
            <person name="Derks M.F."/>
            <person name="Anvar S.Y."/>
            <person name="Agamennone V."/>
            <person name="Suring W."/>
            <person name="Smit S."/>
            <person name="van Straalen N.M."/>
            <person name="Roelofs D."/>
        </authorList>
    </citation>
    <scope>NUCLEOTIDE SEQUENCE [LARGE SCALE GENOMIC DNA]</scope>
    <source>
        <tissue evidence="4">Mixed pool</tissue>
    </source>
</reference>
<proteinExistence type="predicted"/>
<name>A0A1D2MXI5_ORCCI</name>
<dbReference type="InterPro" id="IPR048287">
    <property type="entry name" value="TSPN-like_N"/>
</dbReference>
<keyword evidence="5" id="KW-1185">Reference proteome</keyword>
<keyword evidence="4" id="KW-0176">Collagen</keyword>
<evidence type="ECO:0000259" key="3">
    <source>
        <dbReference type="SMART" id="SM00210"/>
    </source>
</evidence>
<dbReference type="AlphaFoldDB" id="A0A1D2MXI5"/>
<dbReference type="SUPFAM" id="SSF49899">
    <property type="entry name" value="Concanavalin A-like lectins/glucanases"/>
    <property type="match status" value="1"/>
</dbReference>
<dbReference type="STRING" id="48709.A0A1D2MXI5"/>
<keyword evidence="2" id="KW-0732">Signal</keyword>
<accession>A0A1D2MXI5</accession>
<sequence length="181" mass="20592">MIFFKLFAVRLLLTLEPSIFEAGLDGFPAYGLREGADVKSPYRLFLPESLYRDFALLATIKPERREPSYIFAVVNPHDTIVQFGLKISPSLTSSHHMISLMYTDVGSHIMTQNLVSFEVPLRTRKWNRFALKVIGDNVTLFLNCREHSSKNVMRNPKELTLDPASTLYIGQAGPIVKENFQ</sequence>
<evidence type="ECO:0000256" key="1">
    <source>
        <dbReference type="ARBA" id="ARBA00022737"/>
    </source>
</evidence>
<keyword evidence="1" id="KW-0677">Repeat</keyword>
<feature type="chain" id="PRO_5008904712" evidence="2">
    <location>
        <begin position="23"/>
        <end position="181"/>
    </location>
</feature>
<comment type="caution">
    <text evidence="4">The sequence shown here is derived from an EMBL/GenBank/DDBJ whole genome shotgun (WGS) entry which is preliminary data.</text>
</comment>
<protein>
    <submittedName>
        <fullName evidence="4">Collagen alpha-1(XV) chain</fullName>
    </submittedName>
</protein>
<organism evidence="4 5">
    <name type="scientific">Orchesella cincta</name>
    <name type="common">Springtail</name>
    <name type="synonym">Podura cincta</name>
    <dbReference type="NCBI Taxonomy" id="48709"/>
    <lineage>
        <taxon>Eukaryota</taxon>
        <taxon>Metazoa</taxon>
        <taxon>Ecdysozoa</taxon>
        <taxon>Arthropoda</taxon>
        <taxon>Hexapoda</taxon>
        <taxon>Collembola</taxon>
        <taxon>Entomobryomorpha</taxon>
        <taxon>Entomobryoidea</taxon>
        <taxon>Orchesellidae</taxon>
        <taxon>Orchesellinae</taxon>
        <taxon>Orchesella</taxon>
    </lineage>
</organism>
<dbReference type="EMBL" id="LJIJ01000425">
    <property type="protein sequence ID" value="ODM97651.1"/>
    <property type="molecule type" value="Genomic_DNA"/>
</dbReference>
<dbReference type="OrthoDB" id="10060752at2759"/>
<dbReference type="Gene3D" id="2.60.120.200">
    <property type="match status" value="1"/>
</dbReference>
<feature type="domain" description="Thrombospondin-like N-terminal" evidence="3">
    <location>
        <begin position="6"/>
        <end position="179"/>
    </location>
</feature>
<dbReference type="SMART" id="SM00210">
    <property type="entry name" value="TSPN"/>
    <property type="match status" value="1"/>
</dbReference>